<name>A0A380TED5_9ZZZZ</name>
<feature type="region of interest" description="Disordered" evidence="1">
    <location>
        <begin position="1"/>
        <end position="21"/>
    </location>
</feature>
<feature type="domain" description="HEPN AbiJ-N-terminal" evidence="2">
    <location>
        <begin position="7"/>
        <end position="147"/>
    </location>
</feature>
<organism evidence="3">
    <name type="scientific">metagenome</name>
    <dbReference type="NCBI Taxonomy" id="256318"/>
    <lineage>
        <taxon>unclassified sequences</taxon>
        <taxon>metagenomes</taxon>
    </lineage>
</organism>
<evidence type="ECO:0000259" key="2">
    <source>
        <dbReference type="Pfam" id="PF18863"/>
    </source>
</evidence>
<dbReference type="Pfam" id="PF18863">
    <property type="entry name" value="AbiJ_NTD4"/>
    <property type="match status" value="1"/>
</dbReference>
<dbReference type="EMBL" id="UIDG01000212">
    <property type="protein sequence ID" value="SUS06498.1"/>
    <property type="molecule type" value="Genomic_DNA"/>
</dbReference>
<evidence type="ECO:0000313" key="3">
    <source>
        <dbReference type="EMBL" id="SUS06498.1"/>
    </source>
</evidence>
<evidence type="ECO:0000256" key="1">
    <source>
        <dbReference type="SAM" id="MobiDB-lite"/>
    </source>
</evidence>
<protein>
    <recommendedName>
        <fullName evidence="2">HEPN AbiJ-N-terminal domain-containing protein</fullName>
    </recommendedName>
</protein>
<proteinExistence type="predicted"/>
<accession>A0A380TED5</accession>
<dbReference type="InterPro" id="IPR049503">
    <property type="entry name" value="AbiJ_NTD4"/>
</dbReference>
<sequence length="268" mass="29707">MMSDAPSFSRRHGYRSPDAEITVREDAPEAFRQGLVMLANSLGLTPHSARSGVCSVLLRRPDPNNWSAYPNVFDEVNILVDSAPWPKVYDIAETFYQRLETLDPPRSQEFEDQLNDLFRENGIGWAMQGGQIVARGSEAFSVALRTASGLMEEERKPTSAQEIHEALADISRRPNADVTGAIQHAMAALECVARDVTGETRKTLGQLIPQLRLPKPLDTAVEKMWGFASEQGRHVREGRSLRFEDAELVTTVAAALSVYLLRSAQGRS</sequence>
<dbReference type="AlphaFoldDB" id="A0A380TED5"/>
<gene>
    <name evidence="3" type="ORF">DF3PB_290020</name>
</gene>
<reference evidence="3" key="1">
    <citation type="submission" date="2018-07" db="EMBL/GenBank/DDBJ databases">
        <authorList>
            <person name="Quirk P.G."/>
            <person name="Krulwich T.A."/>
        </authorList>
    </citation>
    <scope>NUCLEOTIDE SEQUENCE</scope>
</reference>